<dbReference type="PANTHER" id="PTHR48100">
    <property type="entry name" value="BROAD-SPECIFICITY PHOSPHATASE YOR283W-RELATED"/>
    <property type="match status" value="1"/>
</dbReference>
<dbReference type="InterPro" id="IPR029033">
    <property type="entry name" value="His_PPase_superfam"/>
</dbReference>
<accession>A0ABN2QIX2</accession>
<proteinExistence type="predicted"/>
<dbReference type="Proteomes" id="UP001501116">
    <property type="component" value="Unassembled WGS sequence"/>
</dbReference>
<dbReference type="EMBL" id="BAAANN010000007">
    <property type="protein sequence ID" value="GAA1953242.1"/>
    <property type="molecule type" value="Genomic_DNA"/>
</dbReference>
<comment type="caution">
    <text evidence="1">The sequence shown here is derived from an EMBL/GenBank/DDBJ whole genome shotgun (WGS) entry which is preliminary data.</text>
</comment>
<protein>
    <submittedName>
        <fullName evidence="1">Histidine phosphatase family protein</fullName>
    </submittedName>
</protein>
<dbReference type="RefSeq" id="WP_344416575.1">
    <property type="nucleotide sequence ID" value="NZ_BAAANN010000007.1"/>
</dbReference>
<dbReference type="Pfam" id="PF00300">
    <property type="entry name" value="His_Phos_1"/>
    <property type="match status" value="1"/>
</dbReference>
<name>A0ABN2QIX2_9PSEU</name>
<keyword evidence="2" id="KW-1185">Reference proteome</keyword>
<dbReference type="SUPFAM" id="SSF53254">
    <property type="entry name" value="Phosphoglycerate mutase-like"/>
    <property type="match status" value="1"/>
</dbReference>
<dbReference type="Gene3D" id="3.40.50.1240">
    <property type="entry name" value="Phosphoglycerate mutase-like"/>
    <property type="match status" value="1"/>
</dbReference>
<evidence type="ECO:0000313" key="1">
    <source>
        <dbReference type="EMBL" id="GAA1953242.1"/>
    </source>
</evidence>
<dbReference type="InterPro" id="IPR050275">
    <property type="entry name" value="PGM_Phosphatase"/>
</dbReference>
<evidence type="ECO:0000313" key="2">
    <source>
        <dbReference type="Proteomes" id="UP001501116"/>
    </source>
</evidence>
<organism evidence="1 2">
    <name type="scientific">Amycolatopsis minnesotensis</name>
    <dbReference type="NCBI Taxonomy" id="337894"/>
    <lineage>
        <taxon>Bacteria</taxon>
        <taxon>Bacillati</taxon>
        <taxon>Actinomycetota</taxon>
        <taxon>Actinomycetes</taxon>
        <taxon>Pseudonocardiales</taxon>
        <taxon>Pseudonocardiaceae</taxon>
        <taxon>Amycolatopsis</taxon>
    </lineage>
</organism>
<sequence>MRLHLVRHAQSTANVRQVLDTALPGPPLTELGHEQAGALVQAFDGHDVAAVYASYATRARETAAPLAASLGLDVRLVEGVHEVQAGDLEGRNDEEAIATYLAVVHPWTQGDLSGSMPGGESGEQVRSRYLAAVADLRAKHEEADPAGDIVLVSHGGAIRLGAEWLCDNVRSEVADHELLANTARVVLESRPGGWHCVSWAGTPM</sequence>
<dbReference type="InterPro" id="IPR013078">
    <property type="entry name" value="His_Pase_superF_clade-1"/>
</dbReference>
<dbReference type="SMART" id="SM00855">
    <property type="entry name" value="PGAM"/>
    <property type="match status" value="1"/>
</dbReference>
<dbReference type="PANTHER" id="PTHR48100:SF58">
    <property type="entry name" value="PE-PGRS FAMILY PROTEIN PE_PGRS11"/>
    <property type="match status" value="1"/>
</dbReference>
<gene>
    <name evidence="1" type="ORF">GCM10009754_23040</name>
</gene>
<dbReference type="CDD" id="cd07067">
    <property type="entry name" value="HP_PGM_like"/>
    <property type="match status" value="1"/>
</dbReference>
<reference evidence="1 2" key="1">
    <citation type="journal article" date="2019" name="Int. J. Syst. Evol. Microbiol.">
        <title>The Global Catalogue of Microorganisms (GCM) 10K type strain sequencing project: providing services to taxonomists for standard genome sequencing and annotation.</title>
        <authorList>
            <consortium name="The Broad Institute Genomics Platform"/>
            <consortium name="The Broad Institute Genome Sequencing Center for Infectious Disease"/>
            <person name="Wu L."/>
            <person name="Ma J."/>
        </authorList>
    </citation>
    <scope>NUCLEOTIDE SEQUENCE [LARGE SCALE GENOMIC DNA]</scope>
    <source>
        <strain evidence="1 2">JCM 14545</strain>
    </source>
</reference>